<gene>
    <name evidence="1" type="ORF">FJTKL_07302</name>
</gene>
<organism evidence="1 2">
    <name type="scientific">Diaporthe vaccinii</name>
    <dbReference type="NCBI Taxonomy" id="105482"/>
    <lineage>
        <taxon>Eukaryota</taxon>
        <taxon>Fungi</taxon>
        <taxon>Dikarya</taxon>
        <taxon>Ascomycota</taxon>
        <taxon>Pezizomycotina</taxon>
        <taxon>Sordariomycetes</taxon>
        <taxon>Sordariomycetidae</taxon>
        <taxon>Diaporthales</taxon>
        <taxon>Diaporthaceae</taxon>
        <taxon>Diaporthe</taxon>
        <taxon>Diaporthe eres species complex</taxon>
    </lineage>
</organism>
<accession>A0ABR4EUF4</accession>
<keyword evidence="2" id="KW-1185">Reference proteome</keyword>
<name>A0ABR4EUF4_9PEZI</name>
<dbReference type="Proteomes" id="UP001600888">
    <property type="component" value="Unassembled WGS sequence"/>
</dbReference>
<dbReference type="EMBL" id="JBAWTH010000026">
    <property type="protein sequence ID" value="KAL2286065.1"/>
    <property type="molecule type" value="Genomic_DNA"/>
</dbReference>
<evidence type="ECO:0000313" key="1">
    <source>
        <dbReference type="EMBL" id="KAL2286065.1"/>
    </source>
</evidence>
<reference evidence="1 2" key="1">
    <citation type="submission" date="2024-03" db="EMBL/GenBank/DDBJ databases">
        <title>A high-quality draft genome sequence of Diaporthe vaccinii, a causative agent of upright dieback and viscid rot disease in cranberry plants.</title>
        <authorList>
            <person name="Sarrasin M."/>
            <person name="Lang B.F."/>
            <person name="Burger G."/>
        </authorList>
    </citation>
    <scope>NUCLEOTIDE SEQUENCE [LARGE SCALE GENOMIC DNA]</scope>
    <source>
        <strain evidence="1 2">IS7</strain>
    </source>
</reference>
<proteinExistence type="predicted"/>
<evidence type="ECO:0000313" key="2">
    <source>
        <dbReference type="Proteomes" id="UP001600888"/>
    </source>
</evidence>
<protein>
    <submittedName>
        <fullName evidence="1">Uncharacterized protein</fullName>
    </submittedName>
</protein>
<comment type="caution">
    <text evidence="1">The sequence shown here is derived from an EMBL/GenBank/DDBJ whole genome shotgun (WGS) entry which is preliminary data.</text>
</comment>
<sequence>MKLPNELMSKIIREIIDTPAVFVFDVVTGTLQHSPTGPDTDYRYMSFQPRVNPPGNHTRREYPGSFESQGIKVPTTNGQAIVHFNPRKHVICLDRIDHSAFLTHRGFMLGPQDLINFARQLTDLDFDIDHLGFMAERACCDHKKLDLFKAAFPTIRHFYAVVTELPRKDPWQPVDFICPARDPAHTLSPILLHTAKRSWNVVKATYFFNGRSMSIRGDWEQGYDIEGMVLI</sequence>